<sequence length="220" mass="25358">MAVDEGSYEDCRRKRLEENKKRMEELKLTQLSQTLKNASPKPSPVKPGKPRTPRKEMIEVEVRRSSRVAKRPAPDYKETVVYFERPRSYKRRDLLNRVYASDKARFHAIERANEVQSNLEPEFPSFIKPMLISHVTGGFWLGLPVQFCKSYLPVRDDTVTLVDEDGDEYQTVYLAQKTGLSGGWRGFSLAHDLVDGDALVFQLVKNTTFKVYIVRANESK</sequence>
<dbReference type="CDD" id="cd10017">
    <property type="entry name" value="B3_DNA"/>
    <property type="match status" value="1"/>
</dbReference>
<reference evidence="8 9" key="1">
    <citation type="journal article" date="2019" name="Nat. Plants">
        <title>Stout camphor tree genome fills gaps in understanding of flowering plant genome evolution.</title>
        <authorList>
            <person name="Chaw S.M."/>
            <person name="Liu Y.C."/>
            <person name="Wu Y.W."/>
            <person name="Wang H.Y."/>
            <person name="Lin C.I."/>
            <person name="Wu C.S."/>
            <person name="Ke H.M."/>
            <person name="Chang L.Y."/>
            <person name="Hsu C.Y."/>
            <person name="Yang H.T."/>
            <person name="Sudianto E."/>
            <person name="Hsu M.H."/>
            <person name="Wu K.P."/>
            <person name="Wang L.N."/>
            <person name="Leebens-Mack J.H."/>
            <person name="Tsai I.J."/>
        </authorList>
    </citation>
    <scope>NUCLEOTIDE SEQUENCE [LARGE SCALE GENOMIC DNA]</scope>
    <source>
        <strain evidence="9">cv. Chaw 1501</strain>
        <tissue evidence="8">Young leaves</tissue>
    </source>
</reference>
<evidence type="ECO:0000256" key="6">
    <source>
        <dbReference type="SAM" id="MobiDB-lite"/>
    </source>
</evidence>
<dbReference type="PROSITE" id="PS50863">
    <property type="entry name" value="B3"/>
    <property type="match status" value="1"/>
</dbReference>
<accession>A0A443PP71</accession>
<evidence type="ECO:0000256" key="3">
    <source>
        <dbReference type="ARBA" id="ARBA00023125"/>
    </source>
</evidence>
<dbReference type="Proteomes" id="UP000283530">
    <property type="component" value="Unassembled WGS sequence"/>
</dbReference>
<feature type="compositionally biased region" description="Basic and acidic residues" evidence="6">
    <location>
        <begin position="9"/>
        <end position="27"/>
    </location>
</feature>
<feature type="region of interest" description="Disordered" evidence="6">
    <location>
        <begin position="1"/>
        <end position="53"/>
    </location>
</feature>
<dbReference type="InterPro" id="IPR044837">
    <property type="entry name" value="REM16-like"/>
</dbReference>
<keyword evidence="2" id="KW-0805">Transcription regulation</keyword>
<keyword evidence="5" id="KW-0539">Nucleus</keyword>
<evidence type="ECO:0000256" key="2">
    <source>
        <dbReference type="ARBA" id="ARBA00023015"/>
    </source>
</evidence>
<dbReference type="GO" id="GO:0003677">
    <property type="term" value="F:DNA binding"/>
    <property type="evidence" value="ECO:0007669"/>
    <property type="project" value="UniProtKB-KW"/>
</dbReference>
<comment type="caution">
    <text evidence="8">The sequence shown here is derived from an EMBL/GenBank/DDBJ whole genome shotgun (WGS) entry which is preliminary data.</text>
</comment>
<evidence type="ECO:0000256" key="5">
    <source>
        <dbReference type="ARBA" id="ARBA00023242"/>
    </source>
</evidence>
<dbReference type="Pfam" id="PF02362">
    <property type="entry name" value="B3"/>
    <property type="match status" value="1"/>
</dbReference>
<dbReference type="Gene3D" id="2.40.330.10">
    <property type="entry name" value="DNA-binding pseudobarrel domain"/>
    <property type="match status" value="1"/>
</dbReference>
<evidence type="ECO:0000313" key="9">
    <source>
        <dbReference type="Proteomes" id="UP000283530"/>
    </source>
</evidence>
<dbReference type="EMBL" id="QPKB01000009">
    <property type="protein sequence ID" value="RWR92539.1"/>
    <property type="molecule type" value="Genomic_DNA"/>
</dbReference>
<keyword evidence="9" id="KW-1185">Reference proteome</keyword>
<proteinExistence type="predicted"/>
<protein>
    <submittedName>
        <fullName evidence="8">B3 domain-containing-like protein</fullName>
    </submittedName>
</protein>
<dbReference type="InterPro" id="IPR015300">
    <property type="entry name" value="DNA-bd_pseudobarrel_sf"/>
</dbReference>
<evidence type="ECO:0000256" key="4">
    <source>
        <dbReference type="ARBA" id="ARBA00023163"/>
    </source>
</evidence>
<dbReference type="SMART" id="SM01019">
    <property type="entry name" value="B3"/>
    <property type="match status" value="1"/>
</dbReference>
<keyword evidence="3" id="KW-0238">DNA-binding</keyword>
<dbReference type="AlphaFoldDB" id="A0A443PP71"/>
<evidence type="ECO:0000256" key="1">
    <source>
        <dbReference type="ARBA" id="ARBA00004123"/>
    </source>
</evidence>
<name>A0A443PP71_9MAGN</name>
<dbReference type="GO" id="GO:0005634">
    <property type="term" value="C:nucleus"/>
    <property type="evidence" value="ECO:0007669"/>
    <property type="project" value="UniProtKB-SubCell"/>
</dbReference>
<dbReference type="PANTHER" id="PTHR31391:SF4">
    <property type="entry name" value="B3 DOMAIN-CONTAINING PROTEIN OS03G0184500"/>
    <property type="match status" value="1"/>
</dbReference>
<dbReference type="OrthoDB" id="1909330at2759"/>
<keyword evidence="4" id="KW-0804">Transcription</keyword>
<evidence type="ECO:0000259" key="7">
    <source>
        <dbReference type="PROSITE" id="PS50863"/>
    </source>
</evidence>
<feature type="domain" description="TF-B3" evidence="7">
    <location>
        <begin position="126"/>
        <end position="217"/>
    </location>
</feature>
<dbReference type="SUPFAM" id="SSF101936">
    <property type="entry name" value="DNA-binding pseudobarrel domain"/>
    <property type="match status" value="1"/>
</dbReference>
<dbReference type="PANTHER" id="PTHR31391">
    <property type="entry name" value="B3 DOMAIN-CONTAINING PROTEIN OS11G0197600-RELATED"/>
    <property type="match status" value="1"/>
</dbReference>
<comment type="subcellular location">
    <subcellularLocation>
        <location evidence="1">Nucleus</location>
    </subcellularLocation>
</comment>
<evidence type="ECO:0000313" key="8">
    <source>
        <dbReference type="EMBL" id="RWR92539.1"/>
    </source>
</evidence>
<gene>
    <name evidence="8" type="ORF">CKAN_02175300</name>
</gene>
<dbReference type="InterPro" id="IPR003340">
    <property type="entry name" value="B3_DNA-bd"/>
</dbReference>
<organism evidence="8 9">
    <name type="scientific">Cinnamomum micranthum f. kanehirae</name>
    <dbReference type="NCBI Taxonomy" id="337451"/>
    <lineage>
        <taxon>Eukaryota</taxon>
        <taxon>Viridiplantae</taxon>
        <taxon>Streptophyta</taxon>
        <taxon>Embryophyta</taxon>
        <taxon>Tracheophyta</taxon>
        <taxon>Spermatophyta</taxon>
        <taxon>Magnoliopsida</taxon>
        <taxon>Magnoliidae</taxon>
        <taxon>Laurales</taxon>
        <taxon>Lauraceae</taxon>
        <taxon>Cinnamomum</taxon>
    </lineage>
</organism>